<dbReference type="SUPFAM" id="SSF48726">
    <property type="entry name" value="Immunoglobulin"/>
    <property type="match status" value="2"/>
</dbReference>
<dbReference type="CDD" id="cd00063">
    <property type="entry name" value="FN3"/>
    <property type="match status" value="1"/>
</dbReference>
<proteinExistence type="predicted"/>
<keyword evidence="6" id="KW-1185">Reference proteome</keyword>
<evidence type="ECO:0000313" key="6">
    <source>
        <dbReference type="Proteomes" id="UP000267096"/>
    </source>
</evidence>
<dbReference type="GO" id="GO:0098632">
    <property type="term" value="F:cell-cell adhesion mediator activity"/>
    <property type="evidence" value="ECO:0007669"/>
    <property type="project" value="TreeGrafter"/>
</dbReference>
<dbReference type="AlphaFoldDB" id="A0A0M3JY02"/>
<keyword evidence="1" id="KW-0677">Repeat</keyword>
<name>A0A0M3JY02_ANISI</name>
<dbReference type="PROSITE" id="PS50853">
    <property type="entry name" value="FN3"/>
    <property type="match status" value="1"/>
</dbReference>
<dbReference type="InterPro" id="IPR003961">
    <property type="entry name" value="FN3_dom"/>
</dbReference>
<dbReference type="Pfam" id="PF13927">
    <property type="entry name" value="Ig_3"/>
    <property type="match status" value="1"/>
</dbReference>
<dbReference type="GO" id="GO:0030424">
    <property type="term" value="C:axon"/>
    <property type="evidence" value="ECO:0007669"/>
    <property type="project" value="TreeGrafter"/>
</dbReference>
<dbReference type="CDD" id="cd00096">
    <property type="entry name" value="Ig"/>
    <property type="match status" value="1"/>
</dbReference>
<dbReference type="EMBL" id="UYRR01031237">
    <property type="protein sequence ID" value="VDK48006.1"/>
    <property type="molecule type" value="Genomic_DNA"/>
</dbReference>
<dbReference type="GO" id="GO:0007411">
    <property type="term" value="P:axon guidance"/>
    <property type="evidence" value="ECO:0007669"/>
    <property type="project" value="TreeGrafter"/>
</dbReference>
<feature type="domain" description="Fibronectin type-III" evidence="4">
    <location>
        <begin position="268"/>
        <end position="382"/>
    </location>
</feature>
<dbReference type="GO" id="GO:0007156">
    <property type="term" value="P:homophilic cell adhesion via plasma membrane adhesion molecules"/>
    <property type="evidence" value="ECO:0007669"/>
    <property type="project" value="TreeGrafter"/>
</dbReference>
<evidence type="ECO:0000259" key="3">
    <source>
        <dbReference type="PROSITE" id="PS50835"/>
    </source>
</evidence>
<reference evidence="7" key="1">
    <citation type="submission" date="2017-02" db="UniProtKB">
        <authorList>
            <consortium name="WormBaseParasite"/>
        </authorList>
    </citation>
    <scope>IDENTIFICATION</scope>
</reference>
<dbReference type="GO" id="GO:0005886">
    <property type="term" value="C:plasma membrane"/>
    <property type="evidence" value="ECO:0007669"/>
    <property type="project" value="TreeGrafter"/>
</dbReference>
<dbReference type="PANTHER" id="PTHR10075">
    <property type="entry name" value="BASIGIN RELATED"/>
    <property type="match status" value="1"/>
</dbReference>
<reference evidence="5 6" key="2">
    <citation type="submission" date="2018-11" db="EMBL/GenBank/DDBJ databases">
        <authorList>
            <consortium name="Pathogen Informatics"/>
        </authorList>
    </citation>
    <scope>NUCLEOTIDE SEQUENCE [LARGE SCALE GENOMIC DNA]</scope>
</reference>
<dbReference type="OrthoDB" id="9355041at2759"/>
<sequence length="402" mass="44502">MFRAGDENGVVDAFKNKLKITPPSLTGNKYVVKSDKTFHVSCTFDGEDLADINQLSWQNENDRKIDGESSSSLFTVALHEHGTHHKKLSMVFAKIAPRDAGTYKCVAVDLTAQTHIKIIHVVVVDSIVWNEKEDTVGGMLGESLTIDCGATGNPQPEIEITDSDGEPLNVAPEFSNPSITRHAIFGRSATLLCETTASNPPATHFRIFKGTKLLNDDDRYELIVDVERQSAVFKIITVEEDDFGEYICEASNSKAKSQQAIMLIEANPPDEIRASLVRTGTNAIWWKLEVVGNTAKLPILGYTIEFIRKNLFDDLAASEQNLDTEQIWRTQATRLTTPTMSDDVYEVKGLRHDTNYVFKLSAQNEAGSSDPAIIIARTLAYNEVLEETNQKSNFAQLSSDGL</sequence>
<dbReference type="InterPro" id="IPR003598">
    <property type="entry name" value="Ig_sub2"/>
</dbReference>
<dbReference type="InterPro" id="IPR003599">
    <property type="entry name" value="Ig_sub"/>
</dbReference>
<organism evidence="7">
    <name type="scientific">Anisakis simplex</name>
    <name type="common">Herring worm</name>
    <dbReference type="NCBI Taxonomy" id="6269"/>
    <lineage>
        <taxon>Eukaryota</taxon>
        <taxon>Metazoa</taxon>
        <taxon>Ecdysozoa</taxon>
        <taxon>Nematoda</taxon>
        <taxon>Chromadorea</taxon>
        <taxon>Rhabditida</taxon>
        <taxon>Spirurina</taxon>
        <taxon>Ascaridomorpha</taxon>
        <taxon>Ascaridoidea</taxon>
        <taxon>Anisakidae</taxon>
        <taxon>Anisakis</taxon>
        <taxon>Anisakis simplex complex</taxon>
    </lineage>
</organism>
<feature type="domain" description="Ig-like" evidence="3">
    <location>
        <begin position="23"/>
        <end position="117"/>
    </location>
</feature>
<evidence type="ECO:0000256" key="2">
    <source>
        <dbReference type="ARBA" id="ARBA00023319"/>
    </source>
</evidence>
<dbReference type="PROSITE" id="PS50835">
    <property type="entry name" value="IG_LIKE"/>
    <property type="match status" value="2"/>
</dbReference>
<feature type="domain" description="Ig-like" evidence="3">
    <location>
        <begin position="172"/>
        <end position="262"/>
    </location>
</feature>
<dbReference type="SMART" id="SM00409">
    <property type="entry name" value="IG"/>
    <property type="match status" value="2"/>
</dbReference>
<dbReference type="SMART" id="SM00060">
    <property type="entry name" value="FN3"/>
    <property type="match status" value="1"/>
</dbReference>
<dbReference type="GO" id="GO:0070593">
    <property type="term" value="P:dendrite self-avoidance"/>
    <property type="evidence" value="ECO:0007669"/>
    <property type="project" value="TreeGrafter"/>
</dbReference>
<accession>A0A0M3JY02</accession>
<dbReference type="InterPro" id="IPR036179">
    <property type="entry name" value="Ig-like_dom_sf"/>
</dbReference>
<dbReference type="SUPFAM" id="SSF49265">
    <property type="entry name" value="Fibronectin type III"/>
    <property type="match status" value="1"/>
</dbReference>
<dbReference type="InterPro" id="IPR007110">
    <property type="entry name" value="Ig-like_dom"/>
</dbReference>
<keyword evidence="2" id="KW-0393">Immunoglobulin domain</keyword>
<dbReference type="WBParaSite" id="ASIM_0001329201-mRNA-1">
    <property type="protein sequence ID" value="ASIM_0001329201-mRNA-1"/>
    <property type="gene ID" value="ASIM_0001329201"/>
</dbReference>
<dbReference type="InterPro" id="IPR036116">
    <property type="entry name" value="FN3_sf"/>
</dbReference>
<evidence type="ECO:0000313" key="7">
    <source>
        <dbReference type="WBParaSite" id="ASIM_0001329201-mRNA-1"/>
    </source>
</evidence>
<evidence type="ECO:0000313" key="5">
    <source>
        <dbReference type="EMBL" id="VDK48006.1"/>
    </source>
</evidence>
<evidence type="ECO:0000256" key="1">
    <source>
        <dbReference type="ARBA" id="ARBA00022737"/>
    </source>
</evidence>
<evidence type="ECO:0000259" key="4">
    <source>
        <dbReference type="PROSITE" id="PS50853"/>
    </source>
</evidence>
<dbReference type="SMART" id="SM00408">
    <property type="entry name" value="IGc2"/>
    <property type="match status" value="2"/>
</dbReference>
<protein>
    <submittedName>
        <fullName evidence="7">Fibronectin type III domain protein</fullName>
    </submittedName>
</protein>
<dbReference type="PANTHER" id="PTHR10075:SF82">
    <property type="entry name" value="NEURONAL IMMUNOGLOBULIN DOMAIN-CONTAINING PROTEIN RIG-3"/>
    <property type="match status" value="1"/>
</dbReference>
<gene>
    <name evidence="5" type="ORF">ASIM_LOCUS12720</name>
</gene>
<dbReference type="InterPro" id="IPR013783">
    <property type="entry name" value="Ig-like_fold"/>
</dbReference>
<dbReference type="Gene3D" id="2.60.40.10">
    <property type="entry name" value="Immunoglobulins"/>
    <property type="match status" value="3"/>
</dbReference>
<dbReference type="Proteomes" id="UP000267096">
    <property type="component" value="Unassembled WGS sequence"/>
</dbReference>